<dbReference type="Gene3D" id="3.40.50.300">
    <property type="entry name" value="P-loop containing nucleotide triphosphate hydrolases"/>
    <property type="match status" value="1"/>
</dbReference>
<protein>
    <recommendedName>
        <fullName evidence="3 9">Gluconokinase</fullName>
        <ecNumber evidence="3 9">2.7.1.12</ecNumber>
    </recommendedName>
</protein>
<dbReference type="InterPro" id="IPR006001">
    <property type="entry name" value="Therm_gnt_kin"/>
</dbReference>
<dbReference type="RefSeq" id="WP_263412148.1">
    <property type="nucleotide sequence ID" value="NZ_BAABBH010000001.1"/>
</dbReference>
<keyword evidence="4 9" id="KW-0808">Transferase</keyword>
<dbReference type="EMBL" id="JBJYXY010000001">
    <property type="protein sequence ID" value="MFN2976372.1"/>
    <property type="molecule type" value="Genomic_DNA"/>
</dbReference>
<dbReference type="EC" id="2.7.1.12" evidence="3 9"/>
<dbReference type="NCBIfam" id="TIGR01313">
    <property type="entry name" value="therm_gnt_kin"/>
    <property type="match status" value="1"/>
</dbReference>
<reference evidence="10 11" key="1">
    <citation type="submission" date="2024-12" db="EMBL/GenBank/DDBJ databases">
        <authorList>
            <person name="Lee Y."/>
        </authorList>
    </citation>
    <scope>NUCLEOTIDE SEQUENCE [LARGE SCALE GENOMIC DNA]</scope>
    <source>
        <strain evidence="10 11">03SUJ4</strain>
    </source>
</reference>
<evidence type="ECO:0000256" key="2">
    <source>
        <dbReference type="ARBA" id="ARBA00008420"/>
    </source>
</evidence>
<proteinExistence type="inferred from homology"/>
<evidence type="ECO:0000256" key="4">
    <source>
        <dbReference type="ARBA" id="ARBA00022679"/>
    </source>
</evidence>
<evidence type="ECO:0000256" key="5">
    <source>
        <dbReference type="ARBA" id="ARBA00022741"/>
    </source>
</evidence>
<evidence type="ECO:0000256" key="6">
    <source>
        <dbReference type="ARBA" id="ARBA00022777"/>
    </source>
</evidence>
<evidence type="ECO:0000256" key="3">
    <source>
        <dbReference type="ARBA" id="ARBA00012054"/>
    </source>
</evidence>
<keyword evidence="5 9" id="KW-0547">Nucleotide-binding</keyword>
<accession>A0ABW9KMR5</accession>
<comment type="similarity">
    <text evidence="2 9">Belongs to the gluconokinase GntK/GntV family.</text>
</comment>
<dbReference type="Proteomes" id="UP001634747">
    <property type="component" value="Unassembled WGS sequence"/>
</dbReference>
<dbReference type="Pfam" id="PF13671">
    <property type="entry name" value="AAA_33"/>
    <property type="match status" value="1"/>
</dbReference>
<gene>
    <name evidence="10" type="ORF">ACK2TP_11420</name>
</gene>
<evidence type="ECO:0000256" key="1">
    <source>
        <dbReference type="ARBA" id="ARBA00004761"/>
    </source>
</evidence>
<evidence type="ECO:0000256" key="7">
    <source>
        <dbReference type="ARBA" id="ARBA00022840"/>
    </source>
</evidence>
<evidence type="ECO:0000313" key="10">
    <source>
        <dbReference type="EMBL" id="MFN2976372.1"/>
    </source>
</evidence>
<dbReference type="PANTHER" id="PTHR43442:SF3">
    <property type="entry name" value="GLUCONOKINASE-RELATED"/>
    <property type="match status" value="1"/>
</dbReference>
<dbReference type="InterPro" id="IPR027417">
    <property type="entry name" value="P-loop_NTPase"/>
</dbReference>
<dbReference type="SUPFAM" id="SSF52540">
    <property type="entry name" value="P-loop containing nucleoside triphosphate hydrolases"/>
    <property type="match status" value="1"/>
</dbReference>
<sequence length="176" mass="19609">MTAGSTETARRRQIFVLMGVSGSGKSTIGTLLAQRLHIPFLDADDFHPQANKDKMHAGHPLTDEDRWPWLATLNRLLRDHAAQGTGCVLACSALREVYRDKLADGLPPGTVDFVLLQGSRELIQSRLAQRRHEFMNSKLLDSQFATLETPDDAIKVTNDRSPDQVVDDILQQEHLA</sequence>
<dbReference type="PANTHER" id="PTHR43442">
    <property type="entry name" value="GLUCONOKINASE-RELATED"/>
    <property type="match status" value="1"/>
</dbReference>
<comment type="pathway">
    <text evidence="1">Carbohydrate acid metabolism.</text>
</comment>
<name>A0ABW9KMR5_9BACT</name>
<evidence type="ECO:0000256" key="9">
    <source>
        <dbReference type="RuleBase" id="RU363066"/>
    </source>
</evidence>
<comment type="catalytic activity">
    <reaction evidence="8 9">
        <text>D-gluconate + ATP = 6-phospho-D-gluconate + ADP + H(+)</text>
        <dbReference type="Rhea" id="RHEA:19433"/>
        <dbReference type="ChEBI" id="CHEBI:15378"/>
        <dbReference type="ChEBI" id="CHEBI:18391"/>
        <dbReference type="ChEBI" id="CHEBI:30616"/>
        <dbReference type="ChEBI" id="CHEBI:58759"/>
        <dbReference type="ChEBI" id="CHEBI:456216"/>
        <dbReference type="EC" id="2.7.1.12"/>
    </reaction>
</comment>
<organism evidence="10 11">
    <name type="scientific">Terriglobus aquaticus</name>
    <dbReference type="NCBI Taxonomy" id="940139"/>
    <lineage>
        <taxon>Bacteria</taxon>
        <taxon>Pseudomonadati</taxon>
        <taxon>Acidobacteriota</taxon>
        <taxon>Terriglobia</taxon>
        <taxon>Terriglobales</taxon>
        <taxon>Acidobacteriaceae</taxon>
        <taxon>Terriglobus</taxon>
    </lineage>
</organism>
<keyword evidence="7 9" id="KW-0067">ATP-binding</keyword>
<keyword evidence="11" id="KW-1185">Reference proteome</keyword>
<keyword evidence="6 9" id="KW-0418">Kinase</keyword>
<evidence type="ECO:0000256" key="8">
    <source>
        <dbReference type="ARBA" id="ARBA00048090"/>
    </source>
</evidence>
<evidence type="ECO:0000313" key="11">
    <source>
        <dbReference type="Proteomes" id="UP001634747"/>
    </source>
</evidence>
<comment type="caution">
    <text evidence="10">The sequence shown here is derived from an EMBL/GenBank/DDBJ whole genome shotgun (WGS) entry which is preliminary data.</text>
</comment>
<dbReference type="CDD" id="cd02021">
    <property type="entry name" value="GntK"/>
    <property type="match status" value="1"/>
</dbReference>